<proteinExistence type="predicted"/>
<gene>
    <name evidence="1" type="ORF">E2C01_006461</name>
</gene>
<protein>
    <submittedName>
        <fullName evidence="1">Uncharacterized protein</fullName>
    </submittedName>
</protein>
<name>A0A5B7CV54_PORTR</name>
<dbReference type="EMBL" id="VSRR010000301">
    <property type="protein sequence ID" value="MPC13717.1"/>
    <property type="molecule type" value="Genomic_DNA"/>
</dbReference>
<organism evidence="1 2">
    <name type="scientific">Portunus trituberculatus</name>
    <name type="common">Swimming crab</name>
    <name type="synonym">Neptunus trituberculatus</name>
    <dbReference type="NCBI Taxonomy" id="210409"/>
    <lineage>
        <taxon>Eukaryota</taxon>
        <taxon>Metazoa</taxon>
        <taxon>Ecdysozoa</taxon>
        <taxon>Arthropoda</taxon>
        <taxon>Crustacea</taxon>
        <taxon>Multicrustacea</taxon>
        <taxon>Malacostraca</taxon>
        <taxon>Eumalacostraca</taxon>
        <taxon>Eucarida</taxon>
        <taxon>Decapoda</taxon>
        <taxon>Pleocyemata</taxon>
        <taxon>Brachyura</taxon>
        <taxon>Eubrachyura</taxon>
        <taxon>Portunoidea</taxon>
        <taxon>Portunidae</taxon>
        <taxon>Portuninae</taxon>
        <taxon>Portunus</taxon>
    </lineage>
</organism>
<dbReference type="AlphaFoldDB" id="A0A5B7CV54"/>
<dbReference type="Proteomes" id="UP000324222">
    <property type="component" value="Unassembled WGS sequence"/>
</dbReference>
<evidence type="ECO:0000313" key="1">
    <source>
        <dbReference type="EMBL" id="MPC13717.1"/>
    </source>
</evidence>
<sequence>MQLFLKFMNTFCCYNLFTQAVSDIHRPMWKTKLFNVPQTVTFYDLRVSSFSVTRSCLSMVHYLLHHY</sequence>
<keyword evidence="2" id="KW-1185">Reference proteome</keyword>
<reference evidence="1 2" key="1">
    <citation type="submission" date="2019-05" db="EMBL/GenBank/DDBJ databases">
        <title>Another draft genome of Portunus trituberculatus and its Hox gene families provides insights of decapod evolution.</title>
        <authorList>
            <person name="Jeong J.-H."/>
            <person name="Song I."/>
            <person name="Kim S."/>
            <person name="Choi T."/>
            <person name="Kim D."/>
            <person name="Ryu S."/>
            <person name="Kim W."/>
        </authorList>
    </citation>
    <scope>NUCLEOTIDE SEQUENCE [LARGE SCALE GENOMIC DNA]</scope>
    <source>
        <tissue evidence="1">Muscle</tissue>
    </source>
</reference>
<evidence type="ECO:0000313" key="2">
    <source>
        <dbReference type="Proteomes" id="UP000324222"/>
    </source>
</evidence>
<comment type="caution">
    <text evidence="1">The sequence shown here is derived from an EMBL/GenBank/DDBJ whole genome shotgun (WGS) entry which is preliminary data.</text>
</comment>
<accession>A0A5B7CV54</accession>